<dbReference type="PANTHER" id="PTHR34075:SF5">
    <property type="entry name" value="BLR3430 PROTEIN"/>
    <property type="match status" value="1"/>
</dbReference>
<feature type="domain" description="ChsH2 C-terminal OB-fold" evidence="1">
    <location>
        <begin position="55"/>
        <end position="117"/>
    </location>
</feature>
<sequence length="130" mass="14331">MTKPKPAIKPTQLTAPFWDAVRDRRFLLQYDPAADRYQFYPRPLSLYSDPGETEWREASGAGTLVACSLCHVPAPGFEAEVPYLLGLVALAEGPRVFAQIEAAQAPAIGTPMRLTWHGEGERTVFKFAPA</sequence>
<organism evidence="2 3">
    <name type="scientific">Aquabacter spiritensis</name>
    <dbReference type="NCBI Taxonomy" id="933073"/>
    <lineage>
        <taxon>Bacteria</taxon>
        <taxon>Pseudomonadati</taxon>
        <taxon>Pseudomonadota</taxon>
        <taxon>Alphaproteobacteria</taxon>
        <taxon>Hyphomicrobiales</taxon>
        <taxon>Xanthobacteraceae</taxon>
        <taxon>Aquabacter</taxon>
    </lineage>
</organism>
<dbReference type="EMBL" id="SMAI01000005">
    <property type="protein sequence ID" value="TCT05190.1"/>
    <property type="molecule type" value="Genomic_DNA"/>
</dbReference>
<comment type="caution">
    <text evidence="2">The sequence shown here is derived from an EMBL/GenBank/DDBJ whole genome shotgun (WGS) entry which is preliminary data.</text>
</comment>
<dbReference type="SUPFAM" id="SSF50249">
    <property type="entry name" value="Nucleic acid-binding proteins"/>
    <property type="match status" value="1"/>
</dbReference>
<dbReference type="RefSeq" id="WP_165933716.1">
    <property type="nucleotide sequence ID" value="NZ_SMAI01000005.1"/>
</dbReference>
<dbReference type="AlphaFoldDB" id="A0A4R3LX23"/>
<evidence type="ECO:0000313" key="2">
    <source>
        <dbReference type="EMBL" id="TCT05190.1"/>
    </source>
</evidence>
<accession>A0A4R3LX23</accession>
<dbReference type="Proteomes" id="UP000294664">
    <property type="component" value="Unassembled WGS sequence"/>
</dbReference>
<dbReference type="InterPro" id="IPR002878">
    <property type="entry name" value="ChsH2_C"/>
</dbReference>
<dbReference type="Pfam" id="PF01796">
    <property type="entry name" value="OB_ChsH2_C"/>
    <property type="match status" value="1"/>
</dbReference>
<reference evidence="2 3" key="1">
    <citation type="submission" date="2019-03" db="EMBL/GenBank/DDBJ databases">
        <title>Genomic Encyclopedia of Type Strains, Phase IV (KMG-IV): sequencing the most valuable type-strain genomes for metagenomic binning, comparative biology and taxonomic classification.</title>
        <authorList>
            <person name="Goeker M."/>
        </authorList>
    </citation>
    <scope>NUCLEOTIDE SEQUENCE [LARGE SCALE GENOMIC DNA]</scope>
    <source>
        <strain evidence="2 3">DSM 9035</strain>
    </source>
</reference>
<evidence type="ECO:0000313" key="3">
    <source>
        <dbReference type="Proteomes" id="UP000294664"/>
    </source>
</evidence>
<name>A0A4R3LX23_9HYPH</name>
<dbReference type="PANTHER" id="PTHR34075">
    <property type="entry name" value="BLR3430 PROTEIN"/>
    <property type="match status" value="1"/>
</dbReference>
<proteinExistence type="predicted"/>
<gene>
    <name evidence="2" type="ORF">EDC64_105221</name>
</gene>
<dbReference type="InterPro" id="IPR052513">
    <property type="entry name" value="Thioester_dehydratase-like"/>
</dbReference>
<evidence type="ECO:0000259" key="1">
    <source>
        <dbReference type="Pfam" id="PF01796"/>
    </source>
</evidence>
<dbReference type="InterPro" id="IPR012340">
    <property type="entry name" value="NA-bd_OB-fold"/>
</dbReference>
<protein>
    <recommendedName>
        <fullName evidence="1">ChsH2 C-terminal OB-fold domain-containing protein</fullName>
    </recommendedName>
</protein>
<keyword evidence="3" id="KW-1185">Reference proteome</keyword>